<dbReference type="EMBL" id="JABBWD010000082">
    <property type="protein sequence ID" value="KAG1768046.1"/>
    <property type="molecule type" value="Genomic_DNA"/>
</dbReference>
<sequence>MHRALAITELLTHILRQVYNDEGLNLRQGIKDIARVSQVCKTFRDPALDFLWRDIDSLLPLLRLLPLEIREEHGDKARLSKVLGDLKSSERQRYFSISSRVRTLSFSEPHEPSIPRNLINDIAEYSLFLTPRVDVLRLRISSEAGLRLLPALITPELTDISLSFDENLYVFDRPLDLGDLIKSVYMTIFRCAPKLVHFSAVDLHEALPLLSLTKAPGQDHLDMACLQSLTHAAFYITAASLPQVLDLTSQLRKLEDLTIQACEKPFEEIPRLSSFTPEAFTSLKNVTFDGSPDIISRIFSSFPANRTIQSVILRMHGFYTNADIALVLLGVVAAASKESLQKIIMTSVLSNNDLAHWDADSGIDTRQFILDIHAIEPALQFQNLEIFSACLGVPLYLKDEDHLRIAQTWRSVRLLYLSSIVQRVVWTHKPPASIASLVHYARYCRRLKALGLCLDTSTKASVDACVQAVDACEENILEVNHSLLSPSIQMLEFGPSWLECNFDPVQISFLAKAFTRLFSNLAACRACRTEELGVPQAAWTWMKVQTLYEYILFTDQGCNVNTPRSAWKLRLFSKWTSDYGKDYEKVALAAPGSSLEAGFDDDQNAEAFNQIMYKTARDELAKISKEHEVM</sequence>
<gene>
    <name evidence="2" type="ORF">EV702DRAFT_1145493</name>
</gene>
<organism evidence="2 3">
    <name type="scientific">Suillus placidus</name>
    <dbReference type="NCBI Taxonomy" id="48579"/>
    <lineage>
        <taxon>Eukaryota</taxon>
        <taxon>Fungi</taxon>
        <taxon>Dikarya</taxon>
        <taxon>Basidiomycota</taxon>
        <taxon>Agaricomycotina</taxon>
        <taxon>Agaricomycetes</taxon>
        <taxon>Agaricomycetidae</taxon>
        <taxon>Boletales</taxon>
        <taxon>Suillineae</taxon>
        <taxon>Suillaceae</taxon>
        <taxon>Suillus</taxon>
    </lineage>
</organism>
<keyword evidence="3" id="KW-1185">Reference proteome</keyword>
<dbReference type="Proteomes" id="UP000714275">
    <property type="component" value="Unassembled WGS sequence"/>
</dbReference>
<dbReference type="Gene3D" id="1.20.1280.50">
    <property type="match status" value="1"/>
</dbReference>
<evidence type="ECO:0000313" key="2">
    <source>
        <dbReference type="EMBL" id="KAG1768046.1"/>
    </source>
</evidence>
<dbReference type="AlphaFoldDB" id="A0A9P6ZJS1"/>
<accession>A0A9P6ZJS1</accession>
<dbReference type="Pfam" id="PF12937">
    <property type="entry name" value="F-box-like"/>
    <property type="match status" value="1"/>
</dbReference>
<comment type="caution">
    <text evidence="2">The sequence shown here is derived from an EMBL/GenBank/DDBJ whole genome shotgun (WGS) entry which is preliminary data.</text>
</comment>
<protein>
    <recommendedName>
        <fullName evidence="1">F-box domain-containing protein</fullName>
    </recommendedName>
</protein>
<proteinExistence type="predicted"/>
<reference evidence="2" key="1">
    <citation type="journal article" date="2020" name="New Phytol.">
        <title>Comparative genomics reveals dynamic genome evolution in host specialist ectomycorrhizal fungi.</title>
        <authorList>
            <person name="Lofgren L.A."/>
            <person name="Nguyen N.H."/>
            <person name="Vilgalys R."/>
            <person name="Ruytinx J."/>
            <person name="Liao H.L."/>
            <person name="Branco S."/>
            <person name="Kuo A."/>
            <person name="LaButti K."/>
            <person name="Lipzen A."/>
            <person name="Andreopoulos W."/>
            <person name="Pangilinan J."/>
            <person name="Riley R."/>
            <person name="Hundley H."/>
            <person name="Na H."/>
            <person name="Barry K."/>
            <person name="Grigoriev I.V."/>
            <person name="Stajich J.E."/>
            <person name="Kennedy P.G."/>
        </authorList>
    </citation>
    <scope>NUCLEOTIDE SEQUENCE</scope>
    <source>
        <strain evidence="2">DOB743</strain>
    </source>
</reference>
<feature type="domain" description="F-box" evidence="1">
    <location>
        <begin position="9"/>
        <end position="56"/>
    </location>
</feature>
<name>A0A9P6ZJS1_9AGAM</name>
<dbReference type="InterPro" id="IPR001810">
    <property type="entry name" value="F-box_dom"/>
</dbReference>
<evidence type="ECO:0000313" key="3">
    <source>
        <dbReference type="Proteomes" id="UP000714275"/>
    </source>
</evidence>
<evidence type="ECO:0000259" key="1">
    <source>
        <dbReference type="Pfam" id="PF12937"/>
    </source>
</evidence>
<dbReference type="OrthoDB" id="2663142at2759"/>